<evidence type="ECO:0000256" key="14">
    <source>
        <dbReference type="ARBA" id="ARBA00023136"/>
    </source>
</evidence>
<name>A0A443NPL6_9MAGN</name>
<proteinExistence type="predicted"/>
<dbReference type="InterPro" id="IPR000719">
    <property type="entry name" value="Prot_kinase_dom"/>
</dbReference>
<evidence type="ECO:0000256" key="2">
    <source>
        <dbReference type="ARBA" id="ARBA00012513"/>
    </source>
</evidence>
<keyword evidence="9" id="KW-0677">Repeat</keyword>
<keyword evidence="7 20" id="KW-0812">Transmembrane</keyword>
<keyword evidence="12 19" id="KW-0067">ATP-binding</keyword>
<keyword evidence="15 23" id="KW-0675">Receptor</keyword>
<feature type="domain" description="Protein kinase" evidence="22">
    <location>
        <begin position="159"/>
        <end position="436"/>
    </location>
</feature>
<evidence type="ECO:0000256" key="12">
    <source>
        <dbReference type="ARBA" id="ARBA00022840"/>
    </source>
</evidence>
<dbReference type="InterPro" id="IPR008266">
    <property type="entry name" value="Tyr_kinase_AS"/>
</dbReference>
<evidence type="ECO:0000256" key="4">
    <source>
        <dbReference type="ARBA" id="ARBA00022553"/>
    </source>
</evidence>
<dbReference type="PROSITE" id="PS00109">
    <property type="entry name" value="PROTEIN_KINASE_TYR"/>
    <property type="match status" value="1"/>
</dbReference>
<protein>
    <recommendedName>
        <fullName evidence="2">non-specific serine/threonine protein kinase</fullName>
        <ecNumber evidence="2">2.7.11.1</ecNumber>
    </recommendedName>
</protein>
<organism evidence="23 24">
    <name type="scientific">Cinnamomum micranthum f. kanehirae</name>
    <dbReference type="NCBI Taxonomy" id="337451"/>
    <lineage>
        <taxon>Eukaryota</taxon>
        <taxon>Viridiplantae</taxon>
        <taxon>Streptophyta</taxon>
        <taxon>Embryophyta</taxon>
        <taxon>Tracheophyta</taxon>
        <taxon>Spermatophyta</taxon>
        <taxon>Magnoliopsida</taxon>
        <taxon>Magnoliidae</taxon>
        <taxon>Laurales</taxon>
        <taxon>Lauraceae</taxon>
        <taxon>Cinnamomum</taxon>
    </lineage>
</organism>
<keyword evidence="24" id="KW-1185">Reference proteome</keyword>
<dbReference type="EC" id="2.7.11.1" evidence="2"/>
<dbReference type="FunFam" id="1.10.510.10:FF:000445">
    <property type="entry name" value="MDIS1-interacting receptor like kinase 2"/>
    <property type="match status" value="1"/>
</dbReference>
<evidence type="ECO:0000256" key="5">
    <source>
        <dbReference type="ARBA" id="ARBA00022614"/>
    </source>
</evidence>
<dbReference type="InterPro" id="IPR017441">
    <property type="entry name" value="Protein_kinase_ATP_BS"/>
</dbReference>
<dbReference type="Gene3D" id="1.10.510.10">
    <property type="entry name" value="Transferase(Phosphotransferase) domain 1"/>
    <property type="match status" value="1"/>
</dbReference>
<reference evidence="23 24" key="1">
    <citation type="journal article" date="2019" name="Nat. Plants">
        <title>Stout camphor tree genome fills gaps in understanding of flowering plant genome evolution.</title>
        <authorList>
            <person name="Chaw S.M."/>
            <person name="Liu Y.C."/>
            <person name="Wu Y.W."/>
            <person name="Wang H.Y."/>
            <person name="Lin C.I."/>
            <person name="Wu C.S."/>
            <person name="Ke H.M."/>
            <person name="Chang L.Y."/>
            <person name="Hsu C.Y."/>
            <person name="Yang H.T."/>
            <person name="Sudianto E."/>
            <person name="Hsu M.H."/>
            <person name="Wu K.P."/>
            <person name="Wang L.N."/>
            <person name="Leebens-Mack J.H."/>
            <person name="Tsai I.J."/>
        </authorList>
    </citation>
    <scope>NUCLEOTIDE SEQUENCE [LARGE SCALE GENOMIC DNA]</scope>
    <source>
        <strain evidence="24">cv. Chaw 1501</strain>
        <tissue evidence="23">Young leaves</tissue>
    </source>
</reference>
<dbReference type="GO" id="GO:0004674">
    <property type="term" value="F:protein serine/threonine kinase activity"/>
    <property type="evidence" value="ECO:0007669"/>
    <property type="project" value="UniProtKB-KW"/>
</dbReference>
<dbReference type="OrthoDB" id="1913693at2759"/>
<evidence type="ECO:0000256" key="13">
    <source>
        <dbReference type="ARBA" id="ARBA00022989"/>
    </source>
</evidence>
<comment type="catalytic activity">
    <reaction evidence="18">
        <text>L-seryl-[protein] + ATP = O-phospho-L-seryl-[protein] + ADP + H(+)</text>
        <dbReference type="Rhea" id="RHEA:17989"/>
        <dbReference type="Rhea" id="RHEA-COMP:9863"/>
        <dbReference type="Rhea" id="RHEA-COMP:11604"/>
        <dbReference type="ChEBI" id="CHEBI:15378"/>
        <dbReference type="ChEBI" id="CHEBI:29999"/>
        <dbReference type="ChEBI" id="CHEBI:30616"/>
        <dbReference type="ChEBI" id="CHEBI:83421"/>
        <dbReference type="ChEBI" id="CHEBI:456216"/>
        <dbReference type="EC" id="2.7.11.1"/>
    </reaction>
</comment>
<feature type="chain" id="PRO_5019466817" description="non-specific serine/threonine protein kinase" evidence="21">
    <location>
        <begin position="23"/>
        <end position="447"/>
    </location>
</feature>
<evidence type="ECO:0000256" key="1">
    <source>
        <dbReference type="ARBA" id="ARBA00004479"/>
    </source>
</evidence>
<dbReference type="Pfam" id="PF00069">
    <property type="entry name" value="Pkinase"/>
    <property type="match status" value="1"/>
</dbReference>
<keyword evidence="3" id="KW-0723">Serine/threonine-protein kinase</keyword>
<feature type="signal peptide" evidence="21">
    <location>
        <begin position="1"/>
        <end position="22"/>
    </location>
</feature>
<dbReference type="GO" id="GO:0016020">
    <property type="term" value="C:membrane"/>
    <property type="evidence" value="ECO:0007669"/>
    <property type="project" value="UniProtKB-SubCell"/>
</dbReference>
<dbReference type="PANTHER" id="PTHR48005">
    <property type="entry name" value="LEUCINE RICH REPEAT KINASE 2"/>
    <property type="match status" value="1"/>
</dbReference>
<keyword evidence="5" id="KW-0433">Leucine-rich repeat</keyword>
<evidence type="ECO:0000256" key="8">
    <source>
        <dbReference type="ARBA" id="ARBA00022729"/>
    </source>
</evidence>
<keyword evidence="8 21" id="KW-0732">Signal</keyword>
<dbReference type="AlphaFoldDB" id="A0A443NPL6"/>
<comment type="subcellular location">
    <subcellularLocation>
        <location evidence="1">Membrane</location>
        <topology evidence="1">Single-pass type I membrane protein</topology>
    </subcellularLocation>
</comment>
<evidence type="ECO:0000313" key="24">
    <source>
        <dbReference type="Proteomes" id="UP000283530"/>
    </source>
</evidence>
<dbReference type="SUPFAM" id="SSF56112">
    <property type="entry name" value="Protein kinase-like (PK-like)"/>
    <property type="match status" value="1"/>
</dbReference>
<comment type="caution">
    <text evidence="23">The sequence shown here is derived from an EMBL/GenBank/DDBJ whole genome shotgun (WGS) entry which is preliminary data.</text>
</comment>
<evidence type="ECO:0000256" key="10">
    <source>
        <dbReference type="ARBA" id="ARBA00022741"/>
    </source>
</evidence>
<evidence type="ECO:0000256" key="20">
    <source>
        <dbReference type="SAM" id="Phobius"/>
    </source>
</evidence>
<dbReference type="InterPro" id="IPR051420">
    <property type="entry name" value="Ser_Thr_Kinases_DiverseReg"/>
</dbReference>
<sequence>MRLKSISLLLIALFLVFGVVSSESDANNLLKWKASLRKQALLHPRLLLRTSTSSHVLLHKRLQKSMDDRPIYRPRNDDPKGHEKVEEHQGPNILLFVLVPLLAFIFIVLVCIIIFTIYRRYAMNMATGTCETKNGDIFSIWNYDGKNVYDDIVETTENFDDIYCIGMGGNGMVYEAELSTGQIVAVKKFHSSGNGDIIDMKSFRNEIRTLINIRHRNIVKLYGFCSHARYKFLVYEYMEKGSLDLILSSVQGATELDWLKRTNIIKGMARALSYMHHDCAMPMVHRDISSKNILLNPEFEACIADFGIARLLKPNSTNSTVVAGTYGYIAPELACTTRVTEKCDVYSFGVVALEVIVGKHPADLISTLSSPGGENILLKDVLDQRIPPPSPQAATEVISAMTLALACVRTRPESRPTMKHILRELSAHKTPFHTPFHSITLFQLMEI</sequence>
<keyword evidence="10 19" id="KW-0547">Nucleotide-binding</keyword>
<evidence type="ECO:0000256" key="3">
    <source>
        <dbReference type="ARBA" id="ARBA00022527"/>
    </source>
</evidence>
<evidence type="ECO:0000256" key="6">
    <source>
        <dbReference type="ARBA" id="ARBA00022679"/>
    </source>
</evidence>
<dbReference type="PROSITE" id="PS00107">
    <property type="entry name" value="PROTEIN_KINASE_ATP"/>
    <property type="match status" value="1"/>
</dbReference>
<evidence type="ECO:0000256" key="15">
    <source>
        <dbReference type="ARBA" id="ARBA00023170"/>
    </source>
</evidence>
<evidence type="ECO:0000256" key="11">
    <source>
        <dbReference type="ARBA" id="ARBA00022777"/>
    </source>
</evidence>
<dbReference type="EMBL" id="QPKB01000003">
    <property type="protein sequence ID" value="RWR80451.1"/>
    <property type="molecule type" value="Genomic_DNA"/>
</dbReference>
<keyword evidence="13 20" id="KW-1133">Transmembrane helix</keyword>
<evidence type="ECO:0000313" key="23">
    <source>
        <dbReference type="EMBL" id="RWR80451.1"/>
    </source>
</evidence>
<keyword evidence="6" id="KW-0808">Transferase</keyword>
<dbReference type="Gene3D" id="3.30.200.20">
    <property type="entry name" value="Phosphorylase Kinase, domain 1"/>
    <property type="match status" value="1"/>
</dbReference>
<dbReference type="GO" id="GO:0005524">
    <property type="term" value="F:ATP binding"/>
    <property type="evidence" value="ECO:0007669"/>
    <property type="project" value="UniProtKB-UniRule"/>
</dbReference>
<accession>A0A443NPL6</accession>
<dbReference type="InterPro" id="IPR011009">
    <property type="entry name" value="Kinase-like_dom_sf"/>
</dbReference>
<keyword evidence="4" id="KW-0597">Phosphoprotein</keyword>
<evidence type="ECO:0000256" key="19">
    <source>
        <dbReference type="PROSITE-ProRule" id="PRU10141"/>
    </source>
</evidence>
<keyword evidence="14 20" id="KW-0472">Membrane</keyword>
<feature type="binding site" evidence="19">
    <location>
        <position position="188"/>
    </location>
    <ligand>
        <name>ATP</name>
        <dbReference type="ChEBI" id="CHEBI:30616"/>
    </ligand>
</feature>
<evidence type="ECO:0000256" key="17">
    <source>
        <dbReference type="ARBA" id="ARBA00047899"/>
    </source>
</evidence>
<keyword evidence="11 23" id="KW-0418">Kinase</keyword>
<evidence type="ECO:0000256" key="18">
    <source>
        <dbReference type="ARBA" id="ARBA00048679"/>
    </source>
</evidence>
<evidence type="ECO:0000256" key="16">
    <source>
        <dbReference type="ARBA" id="ARBA00023180"/>
    </source>
</evidence>
<evidence type="ECO:0000256" key="21">
    <source>
        <dbReference type="SAM" id="SignalP"/>
    </source>
</evidence>
<keyword evidence="16" id="KW-0325">Glycoprotein</keyword>
<evidence type="ECO:0000256" key="7">
    <source>
        <dbReference type="ARBA" id="ARBA00022692"/>
    </source>
</evidence>
<evidence type="ECO:0000259" key="22">
    <source>
        <dbReference type="PROSITE" id="PS50011"/>
    </source>
</evidence>
<gene>
    <name evidence="23" type="ORF">CKAN_00909100</name>
</gene>
<dbReference type="PANTHER" id="PTHR48005:SF70">
    <property type="entry name" value="MDIS1-INTERACTING RECEPTOR LIKE KINASE 2-LIKE"/>
    <property type="match status" value="1"/>
</dbReference>
<dbReference type="FunFam" id="3.30.200.20:FF:000309">
    <property type="entry name" value="Leucine-rich repeat receptor protein kinase MSP1"/>
    <property type="match status" value="1"/>
</dbReference>
<dbReference type="Proteomes" id="UP000283530">
    <property type="component" value="Unassembled WGS sequence"/>
</dbReference>
<evidence type="ECO:0000256" key="9">
    <source>
        <dbReference type="ARBA" id="ARBA00022737"/>
    </source>
</evidence>
<comment type="catalytic activity">
    <reaction evidence="17">
        <text>L-threonyl-[protein] + ATP = O-phospho-L-threonyl-[protein] + ADP + H(+)</text>
        <dbReference type="Rhea" id="RHEA:46608"/>
        <dbReference type="Rhea" id="RHEA-COMP:11060"/>
        <dbReference type="Rhea" id="RHEA-COMP:11605"/>
        <dbReference type="ChEBI" id="CHEBI:15378"/>
        <dbReference type="ChEBI" id="CHEBI:30013"/>
        <dbReference type="ChEBI" id="CHEBI:30616"/>
        <dbReference type="ChEBI" id="CHEBI:61977"/>
        <dbReference type="ChEBI" id="CHEBI:456216"/>
        <dbReference type="EC" id="2.7.11.1"/>
    </reaction>
</comment>
<feature type="transmembrane region" description="Helical" evidence="20">
    <location>
        <begin position="93"/>
        <end position="118"/>
    </location>
</feature>
<dbReference type="PROSITE" id="PS50011">
    <property type="entry name" value="PROTEIN_KINASE_DOM"/>
    <property type="match status" value="1"/>
</dbReference>